<protein>
    <submittedName>
        <fullName evidence="3">Macro domain-containing protein</fullName>
    </submittedName>
</protein>
<evidence type="ECO:0000259" key="2">
    <source>
        <dbReference type="PROSITE" id="PS51154"/>
    </source>
</evidence>
<organism evidence="3 4">
    <name type="scientific">Novosphingobium mathurense</name>
    <dbReference type="NCBI Taxonomy" id="428990"/>
    <lineage>
        <taxon>Bacteria</taxon>
        <taxon>Pseudomonadati</taxon>
        <taxon>Pseudomonadota</taxon>
        <taxon>Alphaproteobacteria</taxon>
        <taxon>Sphingomonadales</taxon>
        <taxon>Sphingomonadaceae</taxon>
        <taxon>Novosphingobium</taxon>
    </lineage>
</organism>
<dbReference type="InterPro" id="IPR043472">
    <property type="entry name" value="Macro_dom-like"/>
</dbReference>
<dbReference type="GO" id="GO:0140291">
    <property type="term" value="P:peptidyl-glutamate ADP-deribosylation"/>
    <property type="evidence" value="ECO:0007669"/>
    <property type="project" value="TreeGrafter"/>
</dbReference>
<evidence type="ECO:0000313" key="3">
    <source>
        <dbReference type="EMBL" id="SLK04728.1"/>
    </source>
</evidence>
<accession>A0A1U6I9N9</accession>
<dbReference type="InterPro" id="IPR002589">
    <property type="entry name" value="Macro_dom"/>
</dbReference>
<dbReference type="PANTHER" id="PTHR12521:SF0">
    <property type="entry name" value="ADP-RIBOSE GLYCOHYDROLASE OARD1"/>
    <property type="match status" value="1"/>
</dbReference>
<comment type="catalytic activity">
    <reaction evidence="1">
        <text>an N-(ADP-alpha-D-ribosyl)-thymidine in DNA + H2O = a thymidine in DNA + ADP-D-ribose</text>
        <dbReference type="Rhea" id="RHEA:71655"/>
        <dbReference type="Rhea" id="RHEA-COMP:13556"/>
        <dbReference type="Rhea" id="RHEA-COMP:18051"/>
        <dbReference type="ChEBI" id="CHEBI:15377"/>
        <dbReference type="ChEBI" id="CHEBI:57967"/>
        <dbReference type="ChEBI" id="CHEBI:137386"/>
        <dbReference type="ChEBI" id="CHEBI:191199"/>
    </reaction>
    <physiologicalReaction direction="left-to-right" evidence="1">
        <dbReference type="Rhea" id="RHEA:71656"/>
    </physiologicalReaction>
</comment>
<sequence>MVTAVGITWTNKSALALAPGTDPISAIQEAARNLVLKAREAGWEGPPFNPVKIVELLGARMSANANIADARLLATSDTATIEFNPQQPRERVRFSIAHELAHMLFPDWREEVRNRSAHDPASDNWQLEMLCNIAASEFVLPIGSLPAAMEVAPIEELMRERRRYDVSAEAFLIRLAKVAETPISVFFASPIGDLEPDRRYRIDYAVPSPLAPFLHVEGTVLPAESAARNCTAIGHTDRAVENWFAGSDTAIEFVGIPGYPGTRYPRVAGVVRFGSRQFGKSPIRYVHGNILDPLGNDPKIICQLVNNRAIKWGGGVARKFGRKYPQAELQYTQRFIHLTADERLGRALIIELDEGVSLASIVAQEGFGPSLFPRVRYRALQAGLREVVAHAKRIGASVHMPKIGTGSAGGDWGVIEEIIEDELVRAGLAVTVYDLPPKREQFELFS</sequence>
<dbReference type="Pfam" id="PF01661">
    <property type="entry name" value="Macro"/>
    <property type="match status" value="1"/>
</dbReference>
<dbReference type="InterPro" id="IPR010359">
    <property type="entry name" value="IrrE_HExxH"/>
</dbReference>
<dbReference type="EMBL" id="FVZE01000005">
    <property type="protein sequence ID" value="SLK04728.1"/>
    <property type="molecule type" value="Genomic_DNA"/>
</dbReference>
<dbReference type="PROSITE" id="PS51154">
    <property type="entry name" value="MACRO"/>
    <property type="match status" value="1"/>
</dbReference>
<feature type="domain" description="Macro" evidence="2">
    <location>
        <begin position="270"/>
        <end position="446"/>
    </location>
</feature>
<evidence type="ECO:0000256" key="1">
    <source>
        <dbReference type="ARBA" id="ARBA00035885"/>
    </source>
</evidence>
<reference evidence="4" key="1">
    <citation type="submission" date="2017-02" db="EMBL/GenBank/DDBJ databases">
        <authorList>
            <person name="Varghese N."/>
            <person name="Submissions S."/>
        </authorList>
    </citation>
    <scope>NUCLEOTIDE SEQUENCE [LARGE SCALE GENOMIC DNA]</scope>
    <source>
        <strain evidence="4">SM117</strain>
    </source>
</reference>
<dbReference type="SUPFAM" id="SSF52949">
    <property type="entry name" value="Macro domain-like"/>
    <property type="match status" value="1"/>
</dbReference>
<keyword evidence="4" id="KW-1185">Reference proteome</keyword>
<dbReference type="STRING" id="428990.SAMN06295987_1055"/>
<dbReference type="Gene3D" id="1.10.10.2910">
    <property type="match status" value="1"/>
</dbReference>
<name>A0A1U6I9N9_9SPHN</name>
<dbReference type="Gene3D" id="3.40.220.10">
    <property type="entry name" value="Leucine Aminopeptidase, subunit E, domain 1"/>
    <property type="match status" value="1"/>
</dbReference>
<dbReference type="AlphaFoldDB" id="A0A1U6I9N9"/>
<dbReference type="InterPro" id="IPR050892">
    <property type="entry name" value="ADP-ribose_metab_enzymes"/>
</dbReference>
<dbReference type="RefSeq" id="WP_079731019.1">
    <property type="nucleotide sequence ID" value="NZ_FVZE01000005.1"/>
</dbReference>
<gene>
    <name evidence="3" type="ORF">SAMN06295987_1055</name>
</gene>
<proteinExistence type="predicted"/>
<dbReference type="Pfam" id="PF06114">
    <property type="entry name" value="Peptidase_M78"/>
    <property type="match status" value="1"/>
</dbReference>
<dbReference type="PANTHER" id="PTHR12521">
    <property type="entry name" value="PROTEIN C6ORF130"/>
    <property type="match status" value="1"/>
</dbReference>
<evidence type="ECO:0000313" key="4">
    <source>
        <dbReference type="Proteomes" id="UP000190989"/>
    </source>
</evidence>
<dbReference type="Proteomes" id="UP000190989">
    <property type="component" value="Unassembled WGS sequence"/>
</dbReference>